<proteinExistence type="predicted"/>
<protein>
    <submittedName>
        <fullName evidence="1">Unannotated protein</fullName>
    </submittedName>
</protein>
<reference evidence="1" key="1">
    <citation type="submission" date="2020-05" db="EMBL/GenBank/DDBJ databases">
        <authorList>
            <person name="Chiriac C."/>
            <person name="Salcher M."/>
            <person name="Ghai R."/>
            <person name="Kavagutti S V."/>
        </authorList>
    </citation>
    <scope>NUCLEOTIDE SEQUENCE</scope>
</reference>
<gene>
    <name evidence="1" type="ORF">UFOPK2242_00771</name>
</gene>
<dbReference type="AlphaFoldDB" id="A0A6J6LAT1"/>
<accession>A0A6J6LAT1</accession>
<evidence type="ECO:0000313" key="1">
    <source>
        <dbReference type="EMBL" id="CAB4657599.1"/>
    </source>
</evidence>
<dbReference type="EMBL" id="CAEZWM010000082">
    <property type="protein sequence ID" value="CAB4657599.1"/>
    <property type="molecule type" value="Genomic_DNA"/>
</dbReference>
<name>A0A6J6LAT1_9ZZZZ</name>
<sequence length="177" mass="18349">MPSWNPRRLRGGRALLVFVVPRNPLCIQRSFTNAVDRAASAWIAWKATCSSSAHACTTKSPPLHCASNASPLNAGRLMRLPGRLDASPNLSCSGVPKRDAPTPSVIVRAEGASPIASPGSLGRRVVVSDGPAGNPRVMREAARLHDSRSACSAARSGAVTSNAATTAWLGAGFAMPA</sequence>
<organism evidence="1">
    <name type="scientific">freshwater metagenome</name>
    <dbReference type="NCBI Taxonomy" id="449393"/>
    <lineage>
        <taxon>unclassified sequences</taxon>
        <taxon>metagenomes</taxon>
        <taxon>ecological metagenomes</taxon>
    </lineage>
</organism>